<keyword evidence="2" id="KW-0805">Transcription regulation</keyword>
<evidence type="ECO:0000256" key="3">
    <source>
        <dbReference type="ARBA" id="ARBA00023082"/>
    </source>
</evidence>
<dbReference type="GO" id="GO:0006352">
    <property type="term" value="P:DNA-templated transcription initiation"/>
    <property type="evidence" value="ECO:0007669"/>
    <property type="project" value="InterPro"/>
</dbReference>
<evidence type="ECO:0000256" key="1">
    <source>
        <dbReference type="ARBA" id="ARBA00010641"/>
    </source>
</evidence>
<evidence type="ECO:0000313" key="8">
    <source>
        <dbReference type="Proteomes" id="UP000292235"/>
    </source>
</evidence>
<dbReference type="SUPFAM" id="SSF88946">
    <property type="entry name" value="Sigma2 domain of RNA polymerase sigma factors"/>
    <property type="match status" value="1"/>
</dbReference>
<organism evidence="7 8">
    <name type="scientific">Streptomonospora litoralis</name>
    <dbReference type="NCBI Taxonomy" id="2498135"/>
    <lineage>
        <taxon>Bacteria</taxon>
        <taxon>Bacillati</taxon>
        <taxon>Actinomycetota</taxon>
        <taxon>Actinomycetes</taxon>
        <taxon>Streptosporangiales</taxon>
        <taxon>Nocardiopsidaceae</taxon>
        <taxon>Streptomonospora</taxon>
    </lineage>
</organism>
<dbReference type="Proteomes" id="UP000292235">
    <property type="component" value="Chromosome"/>
</dbReference>
<protein>
    <submittedName>
        <fullName evidence="7">RNA polymerase sigma factor</fullName>
    </submittedName>
</protein>
<gene>
    <name evidence="7" type="ORF">EKD16_17360</name>
</gene>
<dbReference type="InterPro" id="IPR013324">
    <property type="entry name" value="RNA_pol_sigma_r3/r4-like"/>
</dbReference>
<evidence type="ECO:0000256" key="2">
    <source>
        <dbReference type="ARBA" id="ARBA00023015"/>
    </source>
</evidence>
<evidence type="ECO:0000256" key="4">
    <source>
        <dbReference type="ARBA" id="ARBA00023125"/>
    </source>
</evidence>
<keyword evidence="5" id="KW-0804">Transcription</keyword>
<keyword evidence="4" id="KW-0238">DNA-binding</keyword>
<dbReference type="AlphaFoldDB" id="A0A4P6Q4P8"/>
<keyword evidence="8" id="KW-1185">Reference proteome</keyword>
<dbReference type="KEGG" id="strr:EKD16_17360"/>
<dbReference type="PANTHER" id="PTHR43133">
    <property type="entry name" value="RNA POLYMERASE ECF-TYPE SIGMA FACTO"/>
    <property type="match status" value="1"/>
</dbReference>
<comment type="similarity">
    <text evidence="1">Belongs to the sigma-70 factor family. ECF subfamily.</text>
</comment>
<proteinExistence type="inferred from homology"/>
<dbReference type="EMBL" id="CP036455">
    <property type="protein sequence ID" value="QBI55240.1"/>
    <property type="molecule type" value="Genomic_DNA"/>
</dbReference>
<dbReference type="InterPro" id="IPR007627">
    <property type="entry name" value="RNA_pol_sigma70_r2"/>
</dbReference>
<dbReference type="SUPFAM" id="SSF88659">
    <property type="entry name" value="Sigma3 and sigma4 domains of RNA polymerase sigma factors"/>
    <property type="match status" value="1"/>
</dbReference>
<dbReference type="PANTHER" id="PTHR43133:SF8">
    <property type="entry name" value="RNA POLYMERASE SIGMA FACTOR HI_1459-RELATED"/>
    <property type="match status" value="1"/>
</dbReference>
<name>A0A4P6Q4P8_9ACTN</name>
<dbReference type="Gene3D" id="1.10.1740.10">
    <property type="match status" value="1"/>
</dbReference>
<keyword evidence="3" id="KW-0731">Sigma factor</keyword>
<dbReference type="NCBIfam" id="TIGR02937">
    <property type="entry name" value="sigma70-ECF"/>
    <property type="match status" value="1"/>
</dbReference>
<feature type="domain" description="RNA polymerase sigma-70 region 2" evidence="6">
    <location>
        <begin position="31"/>
        <end position="97"/>
    </location>
</feature>
<dbReference type="Gene3D" id="1.10.10.10">
    <property type="entry name" value="Winged helix-like DNA-binding domain superfamily/Winged helix DNA-binding domain"/>
    <property type="match status" value="1"/>
</dbReference>
<dbReference type="InterPro" id="IPR014284">
    <property type="entry name" value="RNA_pol_sigma-70_dom"/>
</dbReference>
<accession>A0A4P6Q4P8</accession>
<dbReference type="InterPro" id="IPR013325">
    <property type="entry name" value="RNA_pol_sigma_r2"/>
</dbReference>
<dbReference type="InterPro" id="IPR036388">
    <property type="entry name" value="WH-like_DNA-bd_sf"/>
</dbReference>
<dbReference type="Pfam" id="PF04542">
    <property type="entry name" value="Sigma70_r2"/>
    <property type="match status" value="1"/>
</dbReference>
<evidence type="ECO:0000259" key="6">
    <source>
        <dbReference type="Pfam" id="PF04542"/>
    </source>
</evidence>
<evidence type="ECO:0000313" key="7">
    <source>
        <dbReference type="EMBL" id="QBI55240.1"/>
    </source>
</evidence>
<dbReference type="GO" id="GO:0016987">
    <property type="term" value="F:sigma factor activity"/>
    <property type="evidence" value="ECO:0007669"/>
    <property type="project" value="UniProtKB-KW"/>
</dbReference>
<evidence type="ECO:0000256" key="5">
    <source>
        <dbReference type="ARBA" id="ARBA00023163"/>
    </source>
</evidence>
<reference evidence="7 8" key="1">
    <citation type="submission" date="2019-02" db="EMBL/GenBank/DDBJ databases">
        <authorList>
            <person name="Khodamoradi S."/>
            <person name="Hahnke R.L."/>
            <person name="Kaempfer P."/>
            <person name="Schumann P."/>
            <person name="Rohde M."/>
            <person name="Steinert M."/>
            <person name="Luzhetskyy A."/>
            <person name="Wink J."/>
            <person name="Ruckert C."/>
        </authorList>
    </citation>
    <scope>NUCLEOTIDE SEQUENCE [LARGE SCALE GENOMIC DNA]</scope>
    <source>
        <strain evidence="7 8">M2</strain>
    </source>
</reference>
<dbReference type="GO" id="GO:0003677">
    <property type="term" value="F:DNA binding"/>
    <property type="evidence" value="ECO:0007669"/>
    <property type="project" value="UniProtKB-KW"/>
</dbReference>
<dbReference type="InterPro" id="IPR039425">
    <property type="entry name" value="RNA_pol_sigma-70-like"/>
</dbReference>
<sequence>MRVADQPYGEVSTGELVKRALGDDGAAWEALIDRFAVRVHAVVRSHGLSPHDAQDAEQTVWSNLAEHLSRIRTPESVGPWLATTTQRECGKLRRLARRAPPTDPERLDAADHRSPEAIAMAAERDRLVRRAIASLREPDRTVAVLELEAPRSPAADIAEFAGVEPSAVPAVRRRVRRRLQRLLVEQGYGRGGG</sequence>